<keyword evidence="6" id="KW-1185">Reference proteome</keyword>
<dbReference type="PANTHER" id="PTHR30036:SF7">
    <property type="entry name" value="ABC TRANSPORTER PERIPLASMIC-BINDING PROTEIN YPHF"/>
    <property type="match status" value="1"/>
</dbReference>
<dbReference type="Pfam" id="PF13407">
    <property type="entry name" value="Peripla_BP_4"/>
    <property type="match status" value="1"/>
</dbReference>
<dbReference type="EMBL" id="JAYWTM010000009">
    <property type="protein sequence ID" value="MEC5343286.1"/>
    <property type="molecule type" value="Genomic_DNA"/>
</dbReference>
<protein>
    <submittedName>
        <fullName evidence="5">Autoinducer 2 ABC transporter substrate-binding protein</fullName>
    </submittedName>
</protein>
<evidence type="ECO:0000256" key="3">
    <source>
        <dbReference type="SAM" id="SignalP"/>
    </source>
</evidence>
<sequence>MKSNLALLKACAVSVCMLATIPSFAAEKYEIAVVAKVTGIPWFNRMEAGVKEAAQKLNVNAYQTGASTPDPAAQVKVIEDLIAKNVNAIVVVPNDASVLEPVLKKARDKGIVVLTHESPDQQIGQWDIETIDSEKYAQANMDELAKSMDGKGGYAVYVGSLTVPLHNAWADYAIKYQKEKYPEMFEVTSRLPVAESIDRSFSTTQDLIKTYPQMKGIIGFGSLGPIGAGQALSKKRGGDKIAVVGIAMPSQAAPYLMRGDIKKALLWDPKDAGYAVVTIADRLLQGQEITGDLTIEGLGKADIDRENKVIRFNKILEVTKDNAKSLGF</sequence>
<organism evidence="5 6">
    <name type="scientific">Brenneria populi</name>
    <dbReference type="NCBI Taxonomy" id="1505588"/>
    <lineage>
        <taxon>Bacteria</taxon>
        <taxon>Pseudomonadati</taxon>
        <taxon>Pseudomonadota</taxon>
        <taxon>Gammaproteobacteria</taxon>
        <taxon>Enterobacterales</taxon>
        <taxon>Pectobacteriaceae</taxon>
        <taxon>Brenneria</taxon>
    </lineage>
</organism>
<dbReference type="InterPro" id="IPR025997">
    <property type="entry name" value="SBP_2_dom"/>
</dbReference>
<gene>
    <name evidence="5" type="ORF">VSX58_11855</name>
</gene>
<dbReference type="InterPro" id="IPR028082">
    <property type="entry name" value="Peripla_BP_I"/>
</dbReference>
<dbReference type="PANTHER" id="PTHR30036">
    <property type="entry name" value="D-XYLOSE-BINDING PERIPLASMIC PROTEIN"/>
    <property type="match status" value="1"/>
</dbReference>
<comment type="subcellular location">
    <subcellularLocation>
        <location evidence="1">Periplasm</location>
    </subcellularLocation>
</comment>
<dbReference type="Proteomes" id="UP001309705">
    <property type="component" value="Unassembled WGS sequence"/>
</dbReference>
<keyword evidence="3" id="KW-0732">Signal</keyword>
<feature type="domain" description="Periplasmic binding protein" evidence="4">
    <location>
        <begin position="31"/>
        <end position="288"/>
    </location>
</feature>
<evidence type="ECO:0000313" key="5">
    <source>
        <dbReference type="EMBL" id="MEC5343286.1"/>
    </source>
</evidence>
<feature type="signal peptide" evidence="3">
    <location>
        <begin position="1"/>
        <end position="25"/>
    </location>
</feature>
<dbReference type="Gene3D" id="3.40.50.2300">
    <property type="match status" value="2"/>
</dbReference>
<accession>A0ABU6JSB4</accession>
<evidence type="ECO:0000256" key="2">
    <source>
        <dbReference type="ARBA" id="ARBA00007639"/>
    </source>
</evidence>
<dbReference type="InterPro" id="IPR050555">
    <property type="entry name" value="Bact_Solute-Bind_Prot2"/>
</dbReference>
<evidence type="ECO:0000259" key="4">
    <source>
        <dbReference type="Pfam" id="PF13407"/>
    </source>
</evidence>
<name>A0ABU6JSB4_9GAMM</name>
<comment type="similarity">
    <text evidence="2">Belongs to the bacterial solute-binding protein 2 family.</text>
</comment>
<evidence type="ECO:0000256" key="1">
    <source>
        <dbReference type="ARBA" id="ARBA00004418"/>
    </source>
</evidence>
<comment type="caution">
    <text evidence="5">The sequence shown here is derived from an EMBL/GenBank/DDBJ whole genome shotgun (WGS) entry which is preliminary data.</text>
</comment>
<dbReference type="CDD" id="cd20002">
    <property type="entry name" value="PBP1_LsrB_Quorum_Sensing-like"/>
    <property type="match status" value="1"/>
</dbReference>
<proteinExistence type="inferred from homology"/>
<dbReference type="RefSeq" id="WP_327618264.1">
    <property type="nucleotide sequence ID" value="NZ_JAYWTM010000009.1"/>
</dbReference>
<dbReference type="SUPFAM" id="SSF53822">
    <property type="entry name" value="Periplasmic binding protein-like I"/>
    <property type="match status" value="1"/>
</dbReference>
<reference evidence="5 6" key="1">
    <citation type="journal article" date="2017" name="Int. J. Syst. Evol. Microbiol.">
        <title>Brenneria populi subsp. brevivirga subsp. nov. isolated from symptomatic bark of Populus x euramericana canker, and description of Brenneria populi subsp. populi subsp. nov.</title>
        <authorList>
            <person name="Zheng M.H."/>
            <person name="Piao C.G."/>
            <person name="Xue H."/>
            <person name="Guo M.W."/>
            <person name="Li Y."/>
        </authorList>
    </citation>
    <scope>NUCLEOTIDE SEQUENCE [LARGE SCALE GENOMIC DNA]</scope>
    <source>
        <strain evidence="5 6">D9-5</strain>
    </source>
</reference>
<evidence type="ECO:0000313" key="6">
    <source>
        <dbReference type="Proteomes" id="UP001309705"/>
    </source>
</evidence>
<feature type="chain" id="PRO_5046158897" evidence="3">
    <location>
        <begin position="26"/>
        <end position="328"/>
    </location>
</feature>